<feature type="compositionally biased region" description="Low complexity" evidence="1">
    <location>
        <begin position="26"/>
        <end position="45"/>
    </location>
</feature>
<sequence length="576" mass="64272">MMRSFGCLLLATTLLLVPQTASSAPREGAGAAIAPPPRAKAQAAGDSTPKMPLTGLAAAKPMFDACVYKYPVGTTNPQCQAFVDQGLGMYYSYVWMEAARAFETALQHDPECVYAWLMLSRSLEKWGKPGATPPVAPYVGLLGGLVYGKLPDRVGKNAIDYSLDTARRLMPKANPRERLLVQSRLQEKGMWPNVGPDERRKKAAQSLDELLMLHEDDEEGWFWRAQLASADGPNATAVFYKALLRVNPLHPGANHEFVHFYENVQRPALGWPYAENYIKSSPGIPHAHHMQAHLGTRIGKWGETTDWSAKAIELQVAYHKLQDVKPSEDHQFNHHMDILSRSLIHDGRFAEARAHRTLAESYKYTFRTDWLRMAMGQHDWDEAQKLVEQYRRSDKQSGAYFAALVALEKFDTEQAGREVDTLRQLSQSKKFDKQLERRLWEVQGRHLCQKGDSEAGLKLLKKIVDATKNEFGHHSWGNGAVYMESWGIGALEAGAAVDAEEAFQEALAHDAGSVRGALGLWALCDRLGRSEEAARYLKIAHRVWAKADSRDFAALQNDMARRAAKLARPNATAAGE</sequence>
<reference evidence="3 4" key="1">
    <citation type="submission" date="2019-05" db="EMBL/GenBank/DDBJ databases">
        <authorList>
            <consortium name="Science for Life Laboratories"/>
        </authorList>
    </citation>
    <scope>NUCLEOTIDE SEQUENCE [LARGE SCALE GENOMIC DNA]</scope>
    <source>
        <strain evidence="3">Soil9</strain>
    </source>
</reference>
<feature type="signal peptide" evidence="2">
    <location>
        <begin position="1"/>
        <end position="23"/>
    </location>
</feature>
<dbReference type="PANTHER" id="PTHR45588:SF1">
    <property type="entry name" value="WW DOMAIN-CONTAINING PROTEIN"/>
    <property type="match status" value="1"/>
</dbReference>
<evidence type="ECO:0000256" key="1">
    <source>
        <dbReference type="SAM" id="MobiDB-lite"/>
    </source>
</evidence>
<keyword evidence="2" id="KW-0732">Signal</keyword>
<name>A0A6P2CSC7_9BACT</name>
<feature type="region of interest" description="Disordered" evidence="1">
    <location>
        <begin position="26"/>
        <end position="48"/>
    </location>
</feature>
<proteinExistence type="predicted"/>
<dbReference type="RefSeq" id="WP_232069550.1">
    <property type="nucleotide sequence ID" value="NZ_LR593886.1"/>
</dbReference>
<dbReference type="Proteomes" id="UP000464178">
    <property type="component" value="Chromosome"/>
</dbReference>
<organism evidence="3 4">
    <name type="scientific">Gemmata massiliana</name>
    <dbReference type="NCBI Taxonomy" id="1210884"/>
    <lineage>
        <taxon>Bacteria</taxon>
        <taxon>Pseudomonadati</taxon>
        <taxon>Planctomycetota</taxon>
        <taxon>Planctomycetia</taxon>
        <taxon>Gemmatales</taxon>
        <taxon>Gemmataceae</taxon>
        <taxon>Gemmata</taxon>
    </lineage>
</organism>
<accession>A0A6P2CSC7</accession>
<keyword evidence="4" id="KW-1185">Reference proteome</keyword>
<evidence type="ECO:0000313" key="4">
    <source>
        <dbReference type="Proteomes" id="UP000464178"/>
    </source>
</evidence>
<dbReference type="SUPFAM" id="SSF48452">
    <property type="entry name" value="TPR-like"/>
    <property type="match status" value="1"/>
</dbReference>
<evidence type="ECO:0000313" key="3">
    <source>
        <dbReference type="EMBL" id="VTR91998.1"/>
    </source>
</evidence>
<dbReference type="EMBL" id="LR593886">
    <property type="protein sequence ID" value="VTR91998.1"/>
    <property type="molecule type" value="Genomic_DNA"/>
</dbReference>
<evidence type="ECO:0000256" key="2">
    <source>
        <dbReference type="SAM" id="SignalP"/>
    </source>
</evidence>
<dbReference type="Gene3D" id="1.25.40.10">
    <property type="entry name" value="Tetratricopeptide repeat domain"/>
    <property type="match status" value="2"/>
</dbReference>
<dbReference type="PANTHER" id="PTHR45588">
    <property type="entry name" value="TPR DOMAIN-CONTAINING PROTEIN"/>
    <property type="match status" value="1"/>
</dbReference>
<feature type="chain" id="PRO_5027091132" evidence="2">
    <location>
        <begin position="24"/>
        <end position="576"/>
    </location>
</feature>
<protein>
    <submittedName>
        <fullName evidence="3">Tetratricopeptide repeat protein: Tetratricopeptide repeat domain protein</fullName>
    </submittedName>
</protein>
<gene>
    <name evidence="3" type="ORF">SOIL9_57160</name>
</gene>
<dbReference type="InterPro" id="IPR011990">
    <property type="entry name" value="TPR-like_helical_dom_sf"/>
</dbReference>
<dbReference type="AlphaFoldDB" id="A0A6P2CSC7"/>
<dbReference type="KEGG" id="gms:SOIL9_57160"/>